<keyword evidence="3" id="KW-1185">Reference proteome</keyword>
<feature type="region of interest" description="Disordered" evidence="1">
    <location>
        <begin position="28"/>
        <end position="48"/>
    </location>
</feature>
<organism evidence="2 3">
    <name type="scientific">Cercocebus atys</name>
    <name type="common">Sooty mangabey</name>
    <name type="synonym">Cercocebus torquatus atys</name>
    <dbReference type="NCBI Taxonomy" id="9531"/>
    <lineage>
        <taxon>Eukaryota</taxon>
        <taxon>Metazoa</taxon>
        <taxon>Chordata</taxon>
        <taxon>Craniata</taxon>
        <taxon>Vertebrata</taxon>
        <taxon>Euteleostomi</taxon>
        <taxon>Mammalia</taxon>
        <taxon>Eutheria</taxon>
        <taxon>Euarchontoglires</taxon>
        <taxon>Primates</taxon>
        <taxon>Haplorrhini</taxon>
        <taxon>Catarrhini</taxon>
        <taxon>Cercopithecidae</taxon>
        <taxon>Cercopithecinae</taxon>
        <taxon>Cercocebus</taxon>
    </lineage>
</organism>
<reference evidence="2" key="2">
    <citation type="submission" date="2025-09" db="UniProtKB">
        <authorList>
            <consortium name="Ensembl"/>
        </authorList>
    </citation>
    <scope>IDENTIFICATION</scope>
</reference>
<dbReference type="Ensembl" id="ENSCATT00000017487.1">
    <property type="protein sequence ID" value="ENSCATP00000004313.1"/>
    <property type="gene ID" value="ENSCATG00000015361.1"/>
</dbReference>
<sequence>MCRQPQVQAGPEADCGWGRKLHAGPWGPAHSELLRGGKSPRPTGWSAPWPRTPSHVCCRGGGLWAERGQTGTQVSWNTSLLLPPGSPEATSLLHRRLSPLPSRTSLPCAVNPWTMLRATSPDLGCIQTEACGMTPSAVSEFLVPR</sequence>
<evidence type="ECO:0000256" key="1">
    <source>
        <dbReference type="SAM" id="MobiDB-lite"/>
    </source>
</evidence>
<proteinExistence type="predicted"/>
<name>A0A2K5KUF2_CERAT</name>
<evidence type="ECO:0000313" key="2">
    <source>
        <dbReference type="Ensembl" id="ENSCATP00000004313.1"/>
    </source>
</evidence>
<reference evidence="2" key="1">
    <citation type="submission" date="2025-08" db="UniProtKB">
        <authorList>
            <consortium name="Ensembl"/>
        </authorList>
    </citation>
    <scope>IDENTIFICATION</scope>
</reference>
<dbReference type="GeneTree" id="ENSGT00910000147350"/>
<protein>
    <submittedName>
        <fullName evidence="2">Uncharacterized protein</fullName>
    </submittedName>
</protein>
<evidence type="ECO:0000313" key="3">
    <source>
        <dbReference type="Proteomes" id="UP000233060"/>
    </source>
</evidence>
<accession>A0A2K5KUF2</accession>
<dbReference type="Proteomes" id="UP000233060">
    <property type="component" value="Unassembled WGS sequence"/>
</dbReference>
<dbReference type="OMA" id="CIQTEAC"/>
<dbReference type="AlphaFoldDB" id="A0A2K5KUF2"/>